<keyword evidence="4" id="KW-1185">Reference proteome</keyword>
<protein>
    <recommendedName>
        <fullName evidence="2">SPW repeat-containing integral membrane domain-containing protein</fullName>
    </recommendedName>
</protein>
<sequence length="54" mass="5851">MWQNWVNVVVGVLLIILPFVVTADPLKWISVIGGVIVAVLAYWANTQAQSKTGA</sequence>
<dbReference type="Pfam" id="PF03779">
    <property type="entry name" value="SPW"/>
    <property type="match status" value="1"/>
</dbReference>
<gene>
    <name evidence="3" type="ORF">U7230_12980</name>
</gene>
<name>A0ABZ1BY34_9FIRM</name>
<evidence type="ECO:0000313" key="3">
    <source>
        <dbReference type="EMBL" id="WRP16987.1"/>
    </source>
</evidence>
<organism evidence="3 4">
    <name type="scientific">Carboxydichorda subterranea</name>
    <dbReference type="NCBI Taxonomy" id="3109565"/>
    <lineage>
        <taxon>Bacteria</taxon>
        <taxon>Bacillati</taxon>
        <taxon>Bacillota</taxon>
        <taxon>Limnochordia</taxon>
        <taxon>Limnochordales</taxon>
        <taxon>Geochordaceae</taxon>
        <taxon>Carboxydichorda</taxon>
    </lineage>
</organism>
<keyword evidence="1" id="KW-0472">Membrane</keyword>
<dbReference type="EMBL" id="CP141615">
    <property type="protein sequence ID" value="WRP16987.1"/>
    <property type="molecule type" value="Genomic_DNA"/>
</dbReference>
<reference evidence="3 4" key="1">
    <citation type="journal article" date="2024" name="Front. Microbiol.">
        <title>Novel thermophilic genera Geochorda gen. nov. and Carboxydochorda gen. nov. from the deep terrestrial subsurface reveal the ecophysiological diversity in the class Limnochordia.</title>
        <authorList>
            <person name="Karnachuk O.V."/>
            <person name="Lukina A.P."/>
            <person name="Avakyan M.R."/>
            <person name="Kadnikov V.V."/>
            <person name="Begmatov S."/>
            <person name="Beletsky A.V."/>
            <person name="Vlasova K.G."/>
            <person name="Novikov A.A."/>
            <person name="Shcherbakova V.A."/>
            <person name="Mardanov A.V."/>
            <person name="Ravin N.V."/>
        </authorList>
    </citation>
    <scope>NUCLEOTIDE SEQUENCE [LARGE SCALE GENOMIC DNA]</scope>
    <source>
        <strain evidence="3 4">L945</strain>
    </source>
</reference>
<feature type="transmembrane region" description="Helical" evidence="1">
    <location>
        <begin position="28"/>
        <end position="45"/>
    </location>
</feature>
<evidence type="ECO:0000256" key="1">
    <source>
        <dbReference type="SAM" id="Phobius"/>
    </source>
</evidence>
<keyword evidence="1" id="KW-1133">Transmembrane helix</keyword>
<proteinExistence type="predicted"/>
<dbReference type="Proteomes" id="UP001332192">
    <property type="component" value="Chromosome"/>
</dbReference>
<feature type="transmembrane region" description="Helical" evidence="1">
    <location>
        <begin position="5"/>
        <end position="22"/>
    </location>
</feature>
<dbReference type="InterPro" id="IPR005530">
    <property type="entry name" value="SPW"/>
</dbReference>
<dbReference type="RefSeq" id="WP_324716259.1">
    <property type="nucleotide sequence ID" value="NZ_CP141615.1"/>
</dbReference>
<feature type="domain" description="SPW repeat-containing integral membrane" evidence="2">
    <location>
        <begin position="2"/>
        <end position="49"/>
    </location>
</feature>
<keyword evidence="1" id="KW-0812">Transmembrane</keyword>
<evidence type="ECO:0000259" key="2">
    <source>
        <dbReference type="Pfam" id="PF03779"/>
    </source>
</evidence>
<accession>A0ABZ1BY34</accession>
<evidence type="ECO:0000313" key="4">
    <source>
        <dbReference type="Proteomes" id="UP001332192"/>
    </source>
</evidence>